<dbReference type="InterPro" id="IPR029063">
    <property type="entry name" value="SAM-dependent_MTases_sf"/>
</dbReference>
<dbReference type="SUPFAM" id="SSF53335">
    <property type="entry name" value="S-adenosyl-L-methionine-dependent methyltransferases"/>
    <property type="match status" value="1"/>
</dbReference>
<keyword evidence="1 7" id="KW-0489">Methyltransferase</keyword>
<keyword evidence="2" id="KW-0808">Transferase</keyword>
<dbReference type="AlphaFoldDB" id="A0AAX2IZZ4"/>
<proteinExistence type="predicted"/>
<dbReference type="GO" id="GO:0046983">
    <property type="term" value="F:protein dimerization activity"/>
    <property type="evidence" value="ECO:0007669"/>
    <property type="project" value="InterPro"/>
</dbReference>
<reference evidence="7 8" key="1">
    <citation type="submission" date="2018-06" db="EMBL/GenBank/DDBJ databases">
        <authorList>
            <consortium name="Pathogen Informatics"/>
            <person name="Doyle S."/>
        </authorList>
    </citation>
    <scope>NUCLEOTIDE SEQUENCE [LARGE SCALE GENOMIC DNA]</scope>
    <source>
        <strain evidence="7 8">NCTC12272</strain>
    </source>
</reference>
<feature type="domain" description="O-methyltransferase C-terminal" evidence="5">
    <location>
        <begin position="115"/>
        <end position="324"/>
    </location>
</feature>
<evidence type="ECO:0000256" key="1">
    <source>
        <dbReference type="ARBA" id="ARBA00022603"/>
    </source>
</evidence>
<gene>
    <name evidence="7" type="primary">tcmN_2</name>
    <name evidence="7" type="ORF">NCTC12272_02670</name>
</gene>
<dbReference type="RefSeq" id="WP_027222721.1">
    <property type="nucleotide sequence ID" value="NZ_CAAAIJ010000002.1"/>
</dbReference>
<evidence type="ECO:0000259" key="6">
    <source>
        <dbReference type="Pfam" id="PF08100"/>
    </source>
</evidence>
<dbReference type="PIRSF" id="PIRSF005739">
    <property type="entry name" value="O-mtase"/>
    <property type="match status" value="1"/>
</dbReference>
<dbReference type="PANTHER" id="PTHR43712">
    <property type="entry name" value="PUTATIVE (AFU_ORTHOLOGUE AFUA_4G14580)-RELATED"/>
    <property type="match status" value="1"/>
</dbReference>
<feature type="domain" description="O-methyltransferase dimerisation" evidence="6">
    <location>
        <begin position="25"/>
        <end position="91"/>
    </location>
</feature>
<dbReference type="InterPro" id="IPR036390">
    <property type="entry name" value="WH_DNA-bd_sf"/>
</dbReference>
<evidence type="ECO:0000256" key="4">
    <source>
        <dbReference type="PIRSR" id="PIRSR005739-1"/>
    </source>
</evidence>
<evidence type="ECO:0000256" key="3">
    <source>
        <dbReference type="ARBA" id="ARBA00022691"/>
    </source>
</evidence>
<dbReference type="GO" id="GO:0008171">
    <property type="term" value="F:O-methyltransferase activity"/>
    <property type="evidence" value="ECO:0007669"/>
    <property type="project" value="InterPro"/>
</dbReference>
<protein>
    <submittedName>
        <fullName evidence="7">CrtF (Hydroxyneurosporene (C20) methyltransferase)</fullName>
    </submittedName>
</protein>
<dbReference type="Pfam" id="PF08100">
    <property type="entry name" value="Dimerisation"/>
    <property type="match status" value="1"/>
</dbReference>
<dbReference type="InterPro" id="IPR036388">
    <property type="entry name" value="WH-like_DNA-bd_sf"/>
</dbReference>
<name>A0AAX2IZZ4_LEGPN</name>
<dbReference type="EMBL" id="LS483412">
    <property type="protein sequence ID" value="SQG91455.1"/>
    <property type="molecule type" value="Genomic_DNA"/>
</dbReference>
<evidence type="ECO:0000256" key="2">
    <source>
        <dbReference type="ARBA" id="ARBA00022679"/>
    </source>
</evidence>
<evidence type="ECO:0000259" key="5">
    <source>
        <dbReference type="Pfam" id="PF00891"/>
    </source>
</evidence>
<dbReference type="SUPFAM" id="SSF46785">
    <property type="entry name" value="Winged helix' DNA-binding domain"/>
    <property type="match status" value="1"/>
</dbReference>
<dbReference type="InterPro" id="IPR001077">
    <property type="entry name" value="COMT_C"/>
</dbReference>
<keyword evidence="3" id="KW-0949">S-adenosyl-L-methionine</keyword>
<organism evidence="7 8">
    <name type="scientific">Legionella pneumophila subsp. pascullei</name>
    <dbReference type="NCBI Taxonomy" id="91890"/>
    <lineage>
        <taxon>Bacteria</taxon>
        <taxon>Pseudomonadati</taxon>
        <taxon>Pseudomonadota</taxon>
        <taxon>Gammaproteobacteria</taxon>
        <taxon>Legionellales</taxon>
        <taxon>Legionellaceae</taxon>
        <taxon>Legionella</taxon>
    </lineage>
</organism>
<accession>A0AAX2IZZ4</accession>
<dbReference type="PANTHER" id="PTHR43712:SF2">
    <property type="entry name" value="O-METHYLTRANSFERASE CICE"/>
    <property type="match status" value="1"/>
</dbReference>
<dbReference type="Proteomes" id="UP000249566">
    <property type="component" value="Chromosome 1"/>
</dbReference>
<sequence length="342" mass="39086">MKKINCPDVKDNFMWDIWMSMYHLTILSVADELALFVHLNNKSLSLIQLAQALQLNSRSIEILVNPLVCFGLLNQNNNNKFDLTPTSKAYLLPESPFYWGAIFEAQRNREEHKKIIEAINAGSNQLHFEGKVITDMWKEGSITPEAARNFTKKMHATIFAPSIGAIKSGLFKSTKKLLDVGGGSGCFSIAFMQEYPQREAMVFELPAVCNETKKYIEQYNLLDKISVHPGNFFNEENWPTGFDGVLLSQIVHDWPLDQCKEILKHAYNSMPTGGKIYIHEMLLDEDRISPLTTACFDLLMFINHKSQQFTKNELFDLLKIIGFKNPHMEKTFGYYSVITAIK</sequence>
<dbReference type="CDD" id="cd02440">
    <property type="entry name" value="AdoMet_MTases"/>
    <property type="match status" value="1"/>
</dbReference>
<evidence type="ECO:0000313" key="7">
    <source>
        <dbReference type="EMBL" id="SQG91455.1"/>
    </source>
</evidence>
<dbReference type="Pfam" id="PF00891">
    <property type="entry name" value="Methyltransf_2"/>
    <property type="match status" value="1"/>
</dbReference>
<evidence type="ECO:0000313" key="8">
    <source>
        <dbReference type="Proteomes" id="UP000249566"/>
    </source>
</evidence>
<dbReference type="InterPro" id="IPR016461">
    <property type="entry name" value="COMT-like"/>
</dbReference>
<dbReference type="GO" id="GO:0032259">
    <property type="term" value="P:methylation"/>
    <property type="evidence" value="ECO:0007669"/>
    <property type="project" value="UniProtKB-KW"/>
</dbReference>
<dbReference type="Gene3D" id="1.10.10.10">
    <property type="entry name" value="Winged helix-like DNA-binding domain superfamily/Winged helix DNA-binding domain"/>
    <property type="match status" value="1"/>
</dbReference>
<feature type="active site" description="Proton acceptor" evidence="4">
    <location>
        <position position="252"/>
    </location>
</feature>
<dbReference type="InterPro" id="IPR012967">
    <property type="entry name" value="COMT_dimerisation"/>
</dbReference>
<dbReference type="Gene3D" id="3.40.50.150">
    <property type="entry name" value="Vaccinia Virus protein VP39"/>
    <property type="match status" value="1"/>
</dbReference>
<dbReference type="PROSITE" id="PS51683">
    <property type="entry name" value="SAM_OMT_II"/>
    <property type="match status" value="1"/>
</dbReference>